<dbReference type="AlphaFoldDB" id="A0A0F9E1J6"/>
<evidence type="ECO:0000313" key="1">
    <source>
        <dbReference type="EMBL" id="KKL23766.1"/>
    </source>
</evidence>
<gene>
    <name evidence="1" type="ORF">LCGC14_2422080</name>
</gene>
<protein>
    <submittedName>
        <fullName evidence="1">Uncharacterized protein</fullName>
    </submittedName>
</protein>
<accession>A0A0F9E1J6</accession>
<organism evidence="1">
    <name type="scientific">marine sediment metagenome</name>
    <dbReference type="NCBI Taxonomy" id="412755"/>
    <lineage>
        <taxon>unclassified sequences</taxon>
        <taxon>metagenomes</taxon>
        <taxon>ecological metagenomes</taxon>
    </lineage>
</organism>
<reference evidence="1" key="1">
    <citation type="journal article" date="2015" name="Nature">
        <title>Complex archaea that bridge the gap between prokaryotes and eukaryotes.</title>
        <authorList>
            <person name="Spang A."/>
            <person name="Saw J.H."/>
            <person name="Jorgensen S.L."/>
            <person name="Zaremba-Niedzwiedzka K."/>
            <person name="Martijn J."/>
            <person name="Lind A.E."/>
            <person name="van Eijk R."/>
            <person name="Schleper C."/>
            <person name="Guy L."/>
            <person name="Ettema T.J."/>
        </authorList>
    </citation>
    <scope>NUCLEOTIDE SEQUENCE</scope>
</reference>
<name>A0A0F9E1J6_9ZZZZ</name>
<dbReference type="EMBL" id="LAZR01036853">
    <property type="protein sequence ID" value="KKL23766.1"/>
    <property type="molecule type" value="Genomic_DNA"/>
</dbReference>
<proteinExistence type="predicted"/>
<comment type="caution">
    <text evidence="1">The sequence shown here is derived from an EMBL/GenBank/DDBJ whole genome shotgun (WGS) entry which is preliminary data.</text>
</comment>
<sequence>MGIIKKVKANRFINKRKKWDKLPFYKQMKELLTWHKPFEPNKEIDGLSYCPSCGDGAIKENGLGFFRCRNEKCRKKFIILLSDEKGF</sequence>